<dbReference type="SMART" id="SM00342">
    <property type="entry name" value="HTH_ARAC"/>
    <property type="match status" value="1"/>
</dbReference>
<accession>A0A917JI46</accession>
<dbReference type="GO" id="GO:0003700">
    <property type="term" value="F:DNA-binding transcription factor activity"/>
    <property type="evidence" value="ECO:0007669"/>
    <property type="project" value="InterPro"/>
</dbReference>
<dbReference type="RefSeq" id="WP_188368353.1">
    <property type="nucleotide sequence ID" value="NZ_BMDT01000012.1"/>
</dbReference>
<dbReference type="GO" id="GO:0043565">
    <property type="term" value="F:sequence-specific DNA binding"/>
    <property type="evidence" value="ECO:0007669"/>
    <property type="project" value="InterPro"/>
</dbReference>
<gene>
    <name evidence="5" type="ORF">GCM10011482_21810</name>
</gene>
<reference evidence="5" key="1">
    <citation type="journal article" date="2014" name="Int. J. Syst. Evol. Microbiol.">
        <title>Complete genome sequence of Corynebacterium casei LMG S-19264T (=DSM 44701T), isolated from a smear-ripened cheese.</title>
        <authorList>
            <consortium name="US DOE Joint Genome Institute (JGI-PGF)"/>
            <person name="Walter F."/>
            <person name="Albersmeier A."/>
            <person name="Kalinowski J."/>
            <person name="Ruckert C."/>
        </authorList>
    </citation>
    <scope>NUCLEOTIDE SEQUENCE</scope>
    <source>
        <strain evidence="5">CCM 8433</strain>
    </source>
</reference>
<evidence type="ECO:0000313" key="5">
    <source>
        <dbReference type="EMBL" id="GGI66527.1"/>
    </source>
</evidence>
<dbReference type="AlphaFoldDB" id="A0A917JI46"/>
<dbReference type="InterPro" id="IPR037923">
    <property type="entry name" value="HTH-like"/>
</dbReference>
<proteinExistence type="predicted"/>
<dbReference type="Pfam" id="PF02311">
    <property type="entry name" value="AraC_binding"/>
    <property type="match status" value="1"/>
</dbReference>
<evidence type="ECO:0000256" key="2">
    <source>
        <dbReference type="ARBA" id="ARBA00023125"/>
    </source>
</evidence>
<feature type="domain" description="HTH araC/xylS-type" evidence="4">
    <location>
        <begin position="207"/>
        <end position="279"/>
    </location>
</feature>
<dbReference type="Gene3D" id="1.10.10.60">
    <property type="entry name" value="Homeodomain-like"/>
    <property type="match status" value="2"/>
</dbReference>
<evidence type="ECO:0000256" key="3">
    <source>
        <dbReference type="ARBA" id="ARBA00023163"/>
    </source>
</evidence>
<comment type="caution">
    <text evidence="5">The sequence shown here is derived from an EMBL/GenBank/DDBJ whole genome shotgun (WGS) entry which is preliminary data.</text>
</comment>
<keyword evidence="3" id="KW-0804">Transcription</keyword>
<name>A0A917JI46_9ENTE</name>
<keyword evidence="1" id="KW-0805">Transcription regulation</keyword>
<dbReference type="Gene3D" id="2.60.120.10">
    <property type="entry name" value="Jelly Rolls"/>
    <property type="match status" value="1"/>
</dbReference>
<dbReference type="PANTHER" id="PTHR43280">
    <property type="entry name" value="ARAC-FAMILY TRANSCRIPTIONAL REGULATOR"/>
    <property type="match status" value="1"/>
</dbReference>
<dbReference type="Proteomes" id="UP000622610">
    <property type="component" value="Unassembled WGS sequence"/>
</dbReference>
<reference evidence="5" key="2">
    <citation type="submission" date="2020-09" db="EMBL/GenBank/DDBJ databases">
        <authorList>
            <person name="Sun Q."/>
            <person name="Sedlacek I."/>
        </authorList>
    </citation>
    <scope>NUCLEOTIDE SEQUENCE</scope>
    <source>
        <strain evidence="5">CCM 8433</strain>
    </source>
</reference>
<dbReference type="Pfam" id="PF12833">
    <property type="entry name" value="HTH_18"/>
    <property type="match status" value="1"/>
</dbReference>
<dbReference type="SUPFAM" id="SSF51215">
    <property type="entry name" value="Regulatory protein AraC"/>
    <property type="match status" value="1"/>
</dbReference>
<dbReference type="PANTHER" id="PTHR43280:SF34">
    <property type="entry name" value="ARAC-FAMILY TRANSCRIPTIONAL REGULATOR"/>
    <property type="match status" value="1"/>
</dbReference>
<dbReference type="InterPro" id="IPR009057">
    <property type="entry name" value="Homeodomain-like_sf"/>
</dbReference>
<evidence type="ECO:0000313" key="6">
    <source>
        <dbReference type="Proteomes" id="UP000622610"/>
    </source>
</evidence>
<dbReference type="InterPro" id="IPR003313">
    <property type="entry name" value="AraC-bd"/>
</dbReference>
<dbReference type="PROSITE" id="PS01124">
    <property type="entry name" value="HTH_ARAC_FAMILY_2"/>
    <property type="match status" value="1"/>
</dbReference>
<dbReference type="InterPro" id="IPR014710">
    <property type="entry name" value="RmlC-like_jellyroll"/>
</dbReference>
<sequence>MEPIQHVIAKNIFETTSEVHYEIHRFIDHHNFPQVHDFYEFSLILSGQLTILIDQQTEVLTENQIFFIKPGQVHDKKQLPDTTHLNVAFSKRLIDEVFHYLELTHLKKLTIETLFSEVQTLSSSVMRTILDLIQELNVLAFQNTFQKNSLLKLLLAEIIGRHYLLLAEKKQQTKNKNYWFNDLLLALNQPENFTQGVTVLTTLTDKNQSYVCRMFQKELGTSPSKYINHLKINYAANLILHSDYEIIDIVYESGFQSVSYFYQVFKEVFAITPQQLKQQMSDHQLF</sequence>
<keyword evidence="2 5" id="KW-0238">DNA-binding</keyword>
<dbReference type="EMBL" id="BMDT01000012">
    <property type="protein sequence ID" value="GGI66527.1"/>
    <property type="molecule type" value="Genomic_DNA"/>
</dbReference>
<keyword evidence="6" id="KW-1185">Reference proteome</keyword>
<organism evidence="5 6">
    <name type="scientific">Enterococcus alcedinis</name>
    <dbReference type="NCBI Taxonomy" id="1274384"/>
    <lineage>
        <taxon>Bacteria</taxon>
        <taxon>Bacillati</taxon>
        <taxon>Bacillota</taxon>
        <taxon>Bacilli</taxon>
        <taxon>Lactobacillales</taxon>
        <taxon>Enterococcaceae</taxon>
        <taxon>Enterococcus</taxon>
    </lineage>
</organism>
<evidence type="ECO:0000256" key="1">
    <source>
        <dbReference type="ARBA" id="ARBA00023015"/>
    </source>
</evidence>
<dbReference type="SUPFAM" id="SSF46689">
    <property type="entry name" value="Homeodomain-like"/>
    <property type="match status" value="1"/>
</dbReference>
<protein>
    <submittedName>
        <fullName evidence="5">DNA-binding transcriptional regulator ChbR</fullName>
    </submittedName>
</protein>
<dbReference type="InterPro" id="IPR018060">
    <property type="entry name" value="HTH_AraC"/>
</dbReference>
<evidence type="ECO:0000259" key="4">
    <source>
        <dbReference type="PROSITE" id="PS01124"/>
    </source>
</evidence>